<dbReference type="InterPro" id="IPR019109">
    <property type="entry name" value="MamF_MmsF"/>
</dbReference>
<dbReference type="AlphaFoldDB" id="A0A1D7QRW0"/>
<keyword evidence="4 5" id="KW-0472">Membrane</keyword>
<dbReference type="STRING" id="632773.BBEV_0341"/>
<evidence type="ECO:0000256" key="1">
    <source>
        <dbReference type="ARBA" id="ARBA00004141"/>
    </source>
</evidence>
<evidence type="ECO:0000313" key="6">
    <source>
        <dbReference type="EMBL" id="AOM81735.1"/>
    </source>
</evidence>
<dbReference type="RefSeq" id="WP_069363880.1">
    <property type="nucleotide sequence ID" value="NZ_CP012502.1"/>
</dbReference>
<protein>
    <recommendedName>
        <fullName evidence="8">DUF4870 domain-containing protein</fullName>
    </recommendedName>
</protein>
<name>A0A1D7QRW0_9BACI</name>
<evidence type="ECO:0000256" key="5">
    <source>
        <dbReference type="SAM" id="Phobius"/>
    </source>
</evidence>
<feature type="transmembrane region" description="Helical" evidence="5">
    <location>
        <begin position="50"/>
        <end position="71"/>
    </location>
</feature>
<evidence type="ECO:0008006" key="8">
    <source>
        <dbReference type="Google" id="ProtNLM"/>
    </source>
</evidence>
<dbReference type="Proteomes" id="UP000094463">
    <property type="component" value="Chromosome"/>
</dbReference>
<keyword evidence="7" id="KW-1185">Reference proteome</keyword>
<proteinExistence type="predicted"/>
<dbReference type="OrthoDB" id="2657448at2"/>
<evidence type="ECO:0000256" key="3">
    <source>
        <dbReference type="ARBA" id="ARBA00022989"/>
    </source>
</evidence>
<dbReference type="PANTHER" id="PTHR36460:SF1">
    <property type="entry name" value="UPF0132 DOMAIN PROTEIN (AFU_ORTHOLOGUE AFUA_3G10255)"/>
    <property type="match status" value="1"/>
</dbReference>
<sequence length="124" mass="13994">MTENNGQGSSGHIEKSSTGLDYNVAGLLTYSLGVITGILFLVLEKDSRYVRYHALQSIFLWLVIIVINMFIQIIPLIGFLFSLLFAPVAFVIWIVCMYKAYKGQWFKVPVIGKIAEQQLGDFKN</sequence>
<dbReference type="KEGG" id="bbev:BBEV_0341"/>
<dbReference type="GO" id="GO:0016020">
    <property type="term" value="C:membrane"/>
    <property type="evidence" value="ECO:0007669"/>
    <property type="project" value="UniProtKB-SubCell"/>
</dbReference>
<gene>
    <name evidence="6" type="ORF">BBEV_0341</name>
</gene>
<keyword evidence="3 5" id="KW-1133">Transmembrane helix</keyword>
<evidence type="ECO:0000313" key="7">
    <source>
        <dbReference type="Proteomes" id="UP000094463"/>
    </source>
</evidence>
<dbReference type="Pfam" id="PF09685">
    <property type="entry name" value="MamF_MmsF"/>
    <property type="match status" value="1"/>
</dbReference>
<keyword evidence="2 5" id="KW-0812">Transmembrane</keyword>
<organism evidence="6 7">
    <name type="scientific">Salisediminibacterium beveridgei</name>
    <dbReference type="NCBI Taxonomy" id="632773"/>
    <lineage>
        <taxon>Bacteria</taxon>
        <taxon>Bacillati</taxon>
        <taxon>Bacillota</taxon>
        <taxon>Bacilli</taxon>
        <taxon>Bacillales</taxon>
        <taxon>Bacillaceae</taxon>
        <taxon>Salisediminibacterium</taxon>
    </lineage>
</organism>
<comment type="subcellular location">
    <subcellularLocation>
        <location evidence="1">Membrane</location>
        <topology evidence="1">Multi-pass membrane protein</topology>
    </subcellularLocation>
</comment>
<feature type="transmembrane region" description="Helical" evidence="5">
    <location>
        <begin position="77"/>
        <end position="98"/>
    </location>
</feature>
<dbReference type="EMBL" id="CP012502">
    <property type="protein sequence ID" value="AOM81735.1"/>
    <property type="molecule type" value="Genomic_DNA"/>
</dbReference>
<evidence type="ECO:0000256" key="2">
    <source>
        <dbReference type="ARBA" id="ARBA00022692"/>
    </source>
</evidence>
<accession>A0A1D7QRW0</accession>
<reference evidence="6 7" key="1">
    <citation type="submission" date="2015-08" db="EMBL/GenBank/DDBJ databases">
        <title>The complete genome sequence of Bacillus beveridgei MLTeJB.</title>
        <authorList>
            <person name="Hanson T.E."/>
            <person name="Mesa C."/>
            <person name="Basesman S.M."/>
            <person name="Oremland R.S."/>
        </authorList>
    </citation>
    <scope>NUCLEOTIDE SEQUENCE [LARGE SCALE GENOMIC DNA]</scope>
    <source>
        <strain evidence="6 7">MLTeJB</strain>
    </source>
</reference>
<evidence type="ECO:0000256" key="4">
    <source>
        <dbReference type="ARBA" id="ARBA00023136"/>
    </source>
</evidence>
<feature type="transmembrane region" description="Helical" evidence="5">
    <location>
        <begin position="24"/>
        <end position="43"/>
    </location>
</feature>
<dbReference type="PANTHER" id="PTHR36460">
    <property type="entry name" value="UPF0132 DOMAIN PROTEIN (AFU_ORTHOLOGUE AFUA_3G10255)"/>
    <property type="match status" value="1"/>
</dbReference>